<feature type="compositionally biased region" description="Basic and acidic residues" evidence="1">
    <location>
        <begin position="58"/>
        <end position="70"/>
    </location>
</feature>
<feature type="region of interest" description="Disordered" evidence="1">
    <location>
        <begin position="1"/>
        <end position="84"/>
    </location>
</feature>
<proteinExistence type="predicted"/>
<feature type="compositionally biased region" description="Basic residues" evidence="1">
    <location>
        <begin position="74"/>
        <end position="84"/>
    </location>
</feature>
<accession>A0A2W2ESJ4</accession>
<protein>
    <submittedName>
        <fullName evidence="2">Uncharacterized protein</fullName>
    </submittedName>
</protein>
<name>A0A2W2ESJ4_9ACTN</name>
<organism evidence="2 3">
    <name type="scientific">Micromonospora craterilacus</name>
    <dbReference type="NCBI Taxonomy" id="1655439"/>
    <lineage>
        <taxon>Bacteria</taxon>
        <taxon>Bacillati</taxon>
        <taxon>Actinomycetota</taxon>
        <taxon>Actinomycetes</taxon>
        <taxon>Micromonosporales</taxon>
        <taxon>Micromonosporaceae</taxon>
        <taxon>Micromonospora</taxon>
    </lineage>
</organism>
<evidence type="ECO:0000256" key="1">
    <source>
        <dbReference type="SAM" id="MobiDB-lite"/>
    </source>
</evidence>
<reference evidence="2 3" key="1">
    <citation type="submission" date="2018-01" db="EMBL/GenBank/DDBJ databases">
        <title>Draft genome sequence of Jishengella sp. NA12.</title>
        <authorList>
            <person name="Sahin N."/>
            <person name="Ay H."/>
            <person name="Saygin H."/>
        </authorList>
    </citation>
    <scope>NUCLEOTIDE SEQUENCE [LARGE SCALE GENOMIC DNA]</scope>
    <source>
        <strain evidence="2 3">NA12</strain>
    </source>
</reference>
<sequence length="84" mass="9358">MLPALAAGPYRPCHDRDRRVSGRRSPAPTASPGHRHRRLLAPTRRRVGPARTRRAGGRRGDPLGRLDRPGRAAGSRRRPERGTR</sequence>
<evidence type="ECO:0000313" key="2">
    <source>
        <dbReference type="EMBL" id="PZG15348.1"/>
    </source>
</evidence>
<feature type="compositionally biased region" description="Basic residues" evidence="1">
    <location>
        <begin position="33"/>
        <end position="57"/>
    </location>
</feature>
<dbReference type="EMBL" id="POTY01000128">
    <property type="protein sequence ID" value="PZG15348.1"/>
    <property type="molecule type" value="Genomic_DNA"/>
</dbReference>
<gene>
    <name evidence="2" type="ORF">C1I95_19845</name>
</gene>
<dbReference type="AlphaFoldDB" id="A0A2W2ESJ4"/>
<evidence type="ECO:0000313" key="3">
    <source>
        <dbReference type="Proteomes" id="UP000248924"/>
    </source>
</evidence>
<keyword evidence="3" id="KW-1185">Reference proteome</keyword>
<comment type="caution">
    <text evidence="2">The sequence shown here is derived from an EMBL/GenBank/DDBJ whole genome shotgun (WGS) entry which is preliminary data.</text>
</comment>
<dbReference type="Proteomes" id="UP000248924">
    <property type="component" value="Unassembled WGS sequence"/>
</dbReference>